<keyword evidence="2" id="KW-1185">Reference proteome</keyword>
<sequence length="497" mass="57033">MKIPVANFAADYEPPVIPPVILPVISPVISPVRNGRETLKSFERFEDDFKWVTRNHFEEHGILSQQVTSGAFKIKKENANMFSETYFSFIKNRESREILIESFKRLFYTEGHVFTHSYIDLTYGKENIDEITGGIFFMYAEGSIEKRTVLISLTRLSKQSVLGYYFLKDYYKGNEDRVENALNAFSSLSEDGKYRLIRFGRFEDDLKWITHSHCATHGSSCGSHIEYLVTSSTFTMEQENVDKFCETYFNFITHQESRDVVTSSLKALFYTEEQLSTHKYIEITHGMSNVDKPIKGGFYFIDSKGGSGRKRNEERVENALKYIVFRDNDLKWITHTHCETGESSCGGSLTQKVTSGILIIEKQNADLFNINYGKENTDKPITGEFYFMHSKGTGEKRTSPARLSKKLPGHYFLKGYYEGTSDDLKWVTHSHCATYGSSCGDHIEHLVTSSTFTIEQENVDKYIEITYGMSNIDKTIKGGFYFIDVKDGSGRERFLSQ</sequence>
<comment type="caution">
    <text evidence="1">The sequence shown here is derived from an EMBL/GenBank/DDBJ whole genome shotgun (WGS) entry which is preliminary data.</text>
</comment>
<protein>
    <submittedName>
        <fullName evidence="1">98_t:CDS:1</fullName>
    </submittedName>
</protein>
<dbReference type="EMBL" id="CAJVPK010000127">
    <property type="protein sequence ID" value="CAG8454773.1"/>
    <property type="molecule type" value="Genomic_DNA"/>
</dbReference>
<organism evidence="1 2">
    <name type="scientific">Diversispora eburnea</name>
    <dbReference type="NCBI Taxonomy" id="1213867"/>
    <lineage>
        <taxon>Eukaryota</taxon>
        <taxon>Fungi</taxon>
        <taxon>Fungi incertae sedis</taxon>
        <taxon>Mucoromycota</taxon>
        <taxon>Glomeromycotina</taxon>
        <taxon>Glomeromycetes</taxon>
        <taxon>Diversisporales</taxon>
        <taxon>Diversisporaceae</taxon>
        <taxon>Diversispora</taxon>
    </lineage>
</organism>
<evidence type="ECO:0000313" key="2">
    <source>
        <dbReference type="Proteomes" id="UP000789706"/>
    </source>
</evidence>
<proteinExistence type="predicted"/>
<evidence type="ECO:0000313" key="1">
    <source>
        <dbReference type="EMBL" id="CAG8454773.1"/>
    </source>
</evidence>
<dbReference type="OrthoDB" id="2417303at2759"/>
<dbReference type="AlphaFoldDB" id="A0A9N8VGW8"/>
<name>A0A9N8VGW8_9GLOM</name>
<dbReference type="Proteomes" id="UP000789706">
    <property type="component" value="Unassembled WGS sequence"/>
</dbReference>
<reference evidence="1" key="1">
    <citation type="submission" date="2021-06" db="EMBL/GenBank/DDBJ databases">
        <authorList>
            <person name="Kallberg Y."/>
            <person name="Tangrot J."/>
            <person name="Rosling A."/>
        </authorList>
    </citation>
    <scope>NUCLEOTIDE SEQUENCE</scope>
    <source>
        <strain evidence="1">AZ414A</strain>
    </source>
</reference>
<gene>
    <name evidence="1" type="ORF">DEBURN_LOCUS2351</name>
</gene>
<accession>A0A9N8VGW8</accession>